<protein>
    <submittedName>
        <fullName evidence="5">Uncharacterized protein</fullName>
    </submittedName>
</protein>
<gene>
    <name evidence="5" type="ORF">SteCoe_18079</name>
</gene>
<dbReference type="PANTHER" id="PTHR44019">
    <property type="entry name" value="WD REPEAT-CONTAINING PROTEIN 55"/>
    <property type="match status" value="1"/>
</dbReference>
<dbReference type="InterPro" id="IPR001680">
    <property type="entry name" value="WD40_rpt"/>
</dbReference>
<dbReference type="InterPro" id="IPR036322">
    <property type="entry name" value="WD40_repeat_dom_sf"/>
</dbReference>
<evidence type="ECO:0000313" key="5">
    <source>
        <dbReference type="EMBL" id="OMJ81461.1"/>
    </source>
</evidence>
<dbReference type="InterPro" id="IPR015943">
    <property type="entry name" value="WD40/YVTN_repeat-like_dom_sf"/>
</dbReference>
<feature type="repeat" description="WD" evidence="3">
    <location>
        <begin position="218"/>
        <end position="253"/>
    </location>
</feature>
<dbReference type="SUPFAM" id="SSF50978">
    <property type="entry name" value="WD40 repeat-like"/>
    <property type="match status" value="2"/>
</dbReference>
<dbReference type="PANTHER" id="PTHR44019:SF8">
    <property type="entry name" value="POC1 CENTRIOLAR PROTEIN HOMOLOG"/>
    <property type="match status" value="1"/>
</dbReference>
<keyword evidence="1 3" id="KW-0853">WD repeat</keyword>
<dbReference type="Gene3D" id="2.130.10.10">
    <property type="entry name" value="YVTN repeat-like/Quinoprotein amine dehydrogenase"/>
    <property type="match status" value="4"/>
</dbReference>
<evidence type="ECO:0000256" key="2">
    <source>
        <dbReference type="ARBA" id="ARBA00022737"/>
    </source>
</evidence>
<evidence type="ECO:0000313" key="6">
    <source>
        <dbReference type="Proteomes" id="UP000187209"/>
    </source>
</evidence>
<feature type="repeat" description="WD" evidence="3">
    <location>
        <begin position="589"/>
        <end position="622"/>
    </location>
</feature>
<dbReference type="SMART" id="SM00320">
    <property type="entry name" value="WD40"/>
    <property type="match status" value="9"/>
</dbReference>
<dbReference type="Pfam" id="PF00400">
    <property type="entry name" value="WD40"/>
    <property type="match status" value="3"/>
</dbReference>
<evidence type="ECO:0000256" key="1">
    <source>
        <dbReference type="ARBA" id="ARBA00022574"/>
    </source>
</evidence>
<dbReference type="InterPro" id="IPR050505">
    <property type="entry name" value="WDR55/POC1"/>
</dbReference>
<keyword evidence="2" id="KW-0677">Repeat</keyword>
<accession>A0A1R2BXM5</accession>
<evidence type="ECO:0000256" key="3">
    <source>
        <dbReference type="PROSITE-ProRule" id="PRU00221"/>
    </source>
</evidence>
<keyword evidence="6" id="KW-1185">Reference proteome</keyword>
<feature type="repeat" description="WD" evidence="3">
    <location>
        <begin position="544"/>
        <end position="576"/>
    </location>
</feature>
<proteinExistence type="predicted"/>
<dbReference type="PROSITE" id="PS50082">
    <property type="entry name" value="WD_REPEATS_2"/>
    <property type="match status" value="3"/>
</dbReference>
<keyword evidence="4" id="KW-0175">Coiled coil</keyword>
<comment type="caution">
    <text evidence="5">The sequence shown here is derived from an EMBL/GenBank/DDBJ whole genome shotgun (WGS) entry which is preliminary data.</text>
</comment>
<organism evidence="5 6">
    <name type="scientific">Stentor coeruleus</name>
    <dbReference type="NCBI Taxonomy" id="5963"/>
    <lineage>
        <taxon>Eukaryota</taxon>
        <taxon>Sar</taxon>
        <taxon>Alveolata</taxon>
        <taxon>Ciliophora</taxon>
        <taxon>Postciliodesmatophora</taxon>
        <taxon>Heterotrichea</taxon>
        <taxon>Heterotrichida</taxon>
        <taxon>Stentoridae</taxon>
        <taxon>Stentor</taxon>
    </lineage>
</organism>
<dbReference type="OrthoDB" id="347441at2759"/>
<dbReference type="AlphaFoldDB" id="A0A1R2BXM5"/>
<dbReference type="PROSITE" id="PS50294">
    <property type="entry name" value="WD_REPEATS_REGION"/>
    <property type="match status" value="2"/>
</dbReference>
<dbReference type="InterPro" id="IPR019775">
    <property type="entry name" value="WD40_repeat_CS"/>
</dbReference>
<sequence length="703" mass="80043">MIRCNYCLNFATTVCSVSQIYICENCMESEDLCEYSENSGIHSPVAYPLNSENLSKLQKQISNKVQILDDYKENLINKTQKLINCLINSHNKTVKMLDKKEDELKKLRKKNILNADEYKQAFDLFNKDLNIKMFDYKQIYKDIENQYNSIEILEKYWVEDLTVERVKRKYLRNLKLPGMKNLDSELIEISKVPSMIFLGVEKSIKAYNLNDSSLYYEFKENNAVVSCLKLSKCNNFLVSGYENGIVILWNIKNKCLDMKFNQSKKKILHASISIDCSIIVSINKKKVKFLDAKNNKLLGGCQKECICALISPDSKYILLSLPSLKISIFDMETQKSIGSFNKHSSKVISLFIANDNSSILSRSENEIILWNLAKKKSVINVSCVNIISLDISINNSHFAIGLSNNKVLLWDIQAKKVKYICEASDSVFFLSFFDNDKKIVSASIDGVIWIISTLNFEKNILHNSMNKITSLNISSDKKHLVSSYENKTVDIFDLQKNALLLNFSLEKPVLSMCLSSNLTFLALGYSDTTLTIHNLKEKKNEVKLKNNSGLINCLAISSDDSFIVSGSSDSSITLWSNLGDGDFDDNDCLRGHTDSVTCIVITNDNRMIISGSEDQTIIVWGLLDRKIRSIISGYDFAIRKLVISKGCRYIFIPCAFGVIKVCDLFEEVEIPDHVIYDLDTVKKVLNLYPEAQSFFREAFIFKL</sequence>
<dbReference type="EMBL" id="MPUH01000380">
    <property type="protein sequence ID" value="OMJ81461.1"/>
    <property type="molecule type" value="Genomic_DNA"/>
</dbReference>
<evidence type="ECO:0000256" key="4">
    <source>
        <dbReference type="SAM" id="Coils"/>
    </source>
</evidence>
<dbReference type="PROSITE" id="PS00678">
    <property type="entry name" value="WD_REPEATS_1"/>
    <property type="match status" value="1"/>
</dbReference>
<name>A0A1R2BXM5_9CILI</name>
<reference evidence="5 6" key="1">
    <citation type="submission" date="2016-11" db="EMBL/GenBank/DDBJ databases">
        <title>The macronuclear genome of Stentor coeruleus: a giant cell with tiny introns.</title>
        <authorList>
            <person name="Slabodnick M."/>
            <person name="Ruby J.G."/>
            <person name="Reiff S.B."/>
            <person name="Swart E.C."/>
            <person name="Gosai S."/>
            <person name="Prabakaran S."/>
            <person name="Witkowska E."/>
            <person name="Larue G.E."/>
            <person name="Fisher S."/>
            <person name="Freeman R.M."/>
            <person name="Gunawardena J."/>
            <person name="Chu W."/>
            <person name="Stover N.A."/>
            <person name="Gregory B.D."/>
            <person name="Nowacki M."/>
            <person name="Derisi J."/>
            <person name="Roy S.W."/>
            <person name="Marshall W.F."/>
            <person name="Sood P."/>
        </authorList>
    </citation>
    <scope>NUCLEOTIDE SEQUENCE [LARGE SCALE GENOMIC DNA]</scope>
    <source>
        <strain evidence="5">WM001</strain>
    </source>
</reference>
<dbReference type="Proteomes" id="UP000187209">
    <property type="component" value="Unassembled WGS sequence"/>
</dbReference>
<feature type="coiled-coil region" evidence="4">
    <location>
        <begin position="54"/>
        <end position="117"/>
    </location>
</feature>